<organism evidence="1 2">
    <name type="scientific">Neurospora intermedia</name>
    <dbReference type="NCBI Taxonomy" id="5142"/>
    <lineage>
        <taxon>Eukaryota</taxon>
        <taxon>Fungi</taxon>
        <taxon>Dikarya</taxon>
        <taxon>Ascomycota</taxon>
        <taxon>Pezizomycotina</taxon>
        <taxon>Sordariomycetes</taxon>
        <taxon>Sordariomycetidae</taxon>
        <taxon>Sordariales</taxon>
        <taxon>Sordariaceae</taxon>
        <taxon>Neurospora</taxon>
    </lineage>
</organism>
<sequence length="54" mass="6299">MHDSYDRLVGLAEPVFGKSLRLEVFLSCLFYSNVLSWLNTSTRQQLWNWDFSAG</sequence>
<name>A0ABR3DU25_NEUIN</name>
<dbReference type="EMBL" id="JAVLET010000001">
    <property type="protein sequence ID" value="KAL0475368.1"/>
    <property type="molecule type" value="Genomic_DNA"/>
</dbReference>
<gene>
    <name evidence="1" type="ORF">QR685DRAFT_434198</name>
</gene>
<comment type="caution">
    <text evidence="1">The sequence shown here is derived from an EMBL/GenBank/DDBJ whole genome shotgun (WGS) entry which is preliminary data.</text>
</comment>
<accession>A0ABR3DU25</accession>
<evidence type="ECO:0000313" key="1">
    <source>
        <dbReference type="EMBL" id="KAL0475368.1"/>
    </source>
</evidence>
<dbReference type="Proteomes" id="UP001451303">
    <property type="component" value="Unassembled WGS sequence"/>
</dbReference>
<evidence type="ECO:0000313" key="2">
    <source>
        <dbReference type="Proteomes" id="UP001451303"/>
    </source>
</evidence>
<reference evidence="1 2" key="1">
    <citation type="submission" date="2023-09" db="EMBL/GenBank/DDBJ databases">
        <title>Multi-omics analysis of a traditional fermented food reveals byproduct-associated fungal strains for waste-to-food upcycling.</title>
        <authorList>
            <consortium name="Lawrence Berkeley National Laboratory"/>
            <person name="Rekdal V.M."/>
            <person name="Villalobos-Escobedo J.M."/>
            <person name="Rodriguez-Valeron N."/>
            <person name="Garcia M.O."/>
            <person name="Vasquez D.P."/>
            <person name="Damayanti I."/>
            <person name="Sorensen P.M."/>
            <person name="Baidoo E.E."/>
            <person name="De Carvalho A.C."/>
            <person name="Riley R."/>
            <person name="Lipzen A."/>
            <person name="He G."/>
            <person name="Yan M."/>
            <person name="Haridas S."/>
            <person name="Daum C."/>
            <person name="Yoshinaga Y."/>
            <person name="Ng V."/>
            <person name="Grigoriev I.V."/>
            <person name="Munk R."/>
            <person name="Nuraida L."/>
            <person name="Wijaya C.H."/>
            <person name="Morales P.-C."/>
            <person name="Keasling J.D."/>
        </authorList>
    </citation>
    <scope>NUCLEOTIDE SEQUENCE [LARGE SCALE GENOMIC DNA]</scope>
    <source>
        <strain evidence="1 2">FGSC 2613</strain>
    </source>
</reference>
<keyword evidence="2" id="KW-1185">Reference proteome</keyword>
<protein>
    <submittedName>
        <fullName evidence="1">Uncharacterized protein</fullName>
    </submittedName>
</protein>
<proteinExistence type="predicted"/>